<dbReference type="RefSeq" id="WP_114512570.1">
    <property type="nucleotide sequence ID" value="NZ_QPMK01000019.1"/>
</dbReference>
<dbReference type="InterPro" id="IPR011604">
    <property type="entry name" value="PDDEXK-like_dom_sf"/>
</dbReference>
<dbReference type="Gene3D" id="3.90.320.10">
    <property type="match status" value="1"/>
</dbReference>
<dbReference type="InterPro" id="IPR027417">
    <property type="entry name" value="P-loop_NTPase"/>
</dbReference>
<dbReference type="InterPro" id="IPR014153">
    <property type="entry name" value="Ds_break_AddB"/>
</dbReference>
<dbReference type="Pfam" id="PF12705">
    <property type="entry name" value="PDDEXK_1"/>
    <property type="match status" value="1"/>
</dbReference>
<sequence length="977" mass="108180">MFEPGGSPRLFALPPGVDFPAALVDGLRARQQGQPPEAMARIELIVNTQRMARRIREIFEAGPPGFLPRIRLLTDLDDAASFTDLPAPISPLRRRLELVELVSELLRQEPELAPRAALYDLADSLVALMDEMQIEAVPPDRLSALDVSDQSGHWARALRFVTIVQRYFQAGDEPPDTTALQRIALEQRLIQWSRTPPAHPVILAGSTGSRGTTLRLMQAVANLPQGAVVLPGFDTDMPPAVWGQLTDALSGEDHPQFRFARLMAELGVGPDAIRRWTDATPPAPDRNRLLSLALRPAPVTDQWLTEGPGLAPLIPATNRVTLLESQSTREEALAIALRLRQAAEDGQTAALITPDRMLSRQVTAALDRWNILPDDSAGTPPQLTPPGRFLRHVAALFQQDLTSEALLTLLKHPLTHTGAERGDHLRHTRDLELHLRDKGIPFPDVAQITAWAKKDDRTQWGAWVTGCFCQPAVDGDLPLADWMSRHRARAEAIAAGSASDDPAELWNETAGREVRKIVDELEREAPHGGPLDARDYADLFGAVLSRGEVRDRDAPHPHIKIWGTLEARVMGADLLILGGLNEGNWPEMPGADPWLNRRMRHDAGLLLPERRIGLSAHDFQQAFGAAEVWLTRSAKSDDAETVPSRWLNRLTNLMAGLPDRDGPQALRAMRTRGAHWLALGRTLETPIPAPRAPRPSPAPPVDVRPRKLSVTRIKNLIRDPYAIYAQYVLGLKPLNPLQRAPDALMRGVVVHEVMENFLKQSLIQPETLTAGHLLALTRQLLETQVPFPTMRHLWQARVARAADWFVATEADRQARATPHPERLEIKGAAALDGLPFTLTATADRIDLDETGRAVIYDYKTGAPPSADAQRYFDKQLLLESAMVEAGGFDLLGPCRVAYAAYIGLAPSPVELAAPLDKVTPAEVWQQFHDLIRAYSEPDKGYTARRAMLRESDLSDYDHLSRYGEWDTSEPPRREVLE</sequence>
<organism evidence="2 3">
    <name type="scientific">Thalassococcus profundi</name>
    <dbReference type="NCBI Taxonomy" id="2282382"/>
    <lineage>
        <taxon>Bacteria</taxon>
        <taxon>Pseudomonadati</taxon>
        <taxon>Pseudomonadota</taxon>
        <taxon>Alphaproteobacteria</taxon>
        <taxon>Rhodobacterales</taxon>
        <taxon>Roseobacteraceae</taxon>
        <taxon>Thalassococcus</taxon>
    </lineage>
</organism>
<dbReference type="SUPFAM" id="SSF52540">
    <property type="entry name" value="P-loop containing nucleoside triphosphate hydrolases"/>
    <property type="match status" value="1"/>
</dbReference>
<dbReference type="InterPro" id="IPR038726">
    <property type="entry name" value="PDDEXK_AddAB-type"/>
</dbReference>
<dbReference type="NCBIfam" id="TIGR02786">
    <property type="entry name" value="addB_alphas"/>
    <property type="match status" value="1"/>
</dbReference>
<dbReference type="OrthoDB" id="9780606at2"/>
<feature type="domain" description="PD-(D/E)XK endonuclease-like" evidence="1">
    <location>
        <begin position="708"/>
        <end position="904"/>
    </location>
</feature>
<reference evidence="2 3" key="1">
    <citation type="submission" date="2018-07" db="EMBL/GenBank/DDBJ databases">
        <title>Thalassococcus profundi sp. nov., a marine bacterium isolated from deep seawater of Okinawa Trough.</title>
        <authorList>
            <person name="Yu M."/>
        </authorList>
    </citation>
    <scope>NUCLEOTIDE SEQUENCE [LARGE SCALE GENOMIC DNA]</scope>
    <source>
        <strain evidence="2 3">WRAS1</strain>
    </source>
</reference>
<name>A0A369TJW7_9RHOB</name>
<dbReference type="AlphaFoldDB" id="A0A369TJW7"/>
<proteinExistence type="predicted"/>
<dbReference type="EMBL" id="QPMK01000019">
    <property type="protein sequence ID" value="RDD64685.1"/>
    <property type="molecule type" value="Genomic_DNA"/>
</dbReference>
<evidence type="ECO:0000313" key="2">
    <source>
        <dbReference type="EMBL" id="RDD64685.1"/>
    </source>
</evidence>
<gene>
    <name evidence="2" type="primary">addB</name>
    <name evidence="2" type="ORF">DU478_19170</name>
</gene>
<keyword evidence="3" id="KW-1185">Reference proteome</keyword>
<dbReference type="Proteomes" id="UP000253977">
    <property type="component" value="Unassembled WGS sequence"/>
</dbReference>
<evidence type="ECO:0000259" key="1">
    <source>
        <dbReference type="Pfam" id="PF12705"/>
    </source>
</evidence>
<protein>
    <submittedName>
        <fullName evidence="2">Double-strand break repair protein AddB</fullName>
    </submittedName>
</protein>
<comment type="caution">
    <text evidence="2">The sequence shown here is derived from an EMBL/GenBank/DDBJ whole genome shotgun (WGS) entry which is preliminary data.</text>
</comment>
<accession>A0A369TJW7</accession>
<evidence type="ECO:0000313" key="3">
    <source>
        <dbReference type="Proteomes" id="UP000253977"/>
    </source>
</evidence>